<evidence type="ECO:0000256" key="1">
    <source>
        <dbReference type="SAM" id="MobiDB-lite"/>
    </source>
</evidence>
<keyword evidence="4" id="KW-1185">Reference proteome</keyword>
<keyword evidence="2" id="KW-0812">Transmembrane</keyword>
<reference evidence="3 4" key="1">
    <citation type="journal article" date="2024" name="J. Plant Pathol.">
        <title>Sequence and assembly of the genome of Seiridium unicorne, isolate CBS 538.82, causal agent of cypress canker disease.</title>
        <authorList>
            <person name="Scali E."/>
            <person name="Rocca G.D."/>
            <person name="Danti R."/>
            <person name="Garbelotto M."/>
            <person name="Barberini S."/>
            <person name="Baroncelli R."/>
            <person name="Emiliani G."/>
        </authorList>
    </citation>
    <scope>NUCLEOTIDE SEQUENCE [LARGE SCALE GENOMIC DNA]</scope>
    <source>
        <strain evidence="3 4">BM-138-508</strain>
    </source>
</reference>
<feature type="region of interest" description="Disordered" evidence="1">
    <location>
        <begin position="228"/>
        <end position="275"/>
    </location>
</feature>
<sequence length="275" mass="31130">MQKIRKAQPFGMSTTSHLFTLRSPHHATHMAPPSLHHRRLMCLDKQRADASLHQGRSGPHRSSRYAQTPRAEIEDREEKQVSQVKQHDTVRESKGLPLLTPKPLNQMSAKFRNEPHFEDCVTSTMHHAMPQARTTMSHHTPPELVNWMAVPIATLMTIILVGFLSILARVLGVRLSSGHAADRHRRSGIPAHKGRGIDLYLDDGDVGIGCGAKDWKVGLDELEERFQYGRDGSEAPKTVSKLNPYSKRDKSASRLRRRTQHRSDKEKSRGDETDR</sequence>
<feature type="transmembrane region" description="Helical" evidence="2">
    <location>
        <begin position="144"/>
        <end position="167"/>
    </location>
</feature>
<keyword evidence="2" id="KW-1133">Transmembrane helix</keyword>
<protein>
    <submittedName>
        <fullName evidence="3">Uncharacterized protein</fullName>
    </submittedName>
</protein>
<feature type="compositionally biased region" description="Basic and acidic residues" evidence="1">
    <location>
        <begin position="261"/>
        <end position="275"/>
    </location>
</feature>
<accession>A0ABR2V5M9</accession>
<keyword evidence="2" id="KW-0472">Membrane</keyword>
<gene>
    <name evidence="3" type="ORF">SUNI508_04879</name>
</gene>
<organism evidence="3 4">
    <name type="scientific">Seiridium unicorne</name>
    <dbReference type="NCBI Taxonomy" id="138068"/>
    <lineage>
        <taxon>Eukaryota</taxon>
        <taxon>Fungi</taxon>
        <taxon>Dikarya</taxon>
        <taxon>Ascomycota</taxon>
        <taxon>Pezizomycotina</taxon>
        <taxon>Sordariomycetes</taxon>
        <taxon>Xylariomycetidae</taxon>
        <taxon>Amphisphaeriales</taxon>
        <taxon>Sporocadaceae</taxon>
        <taxon>Seiridium</taxon>
    </lineage>
</organism>
<evidence type="ECO:0000256" key="2">
    <source>
        <dbReference type="SAM" id="Phobius"/>
    </source>
</evidence>
<evidence type="ECO:0000313" key="4">
    <source>
        <dbReference type="Proteomes" id="UP001408356"/>
    </source>
</evidence>
<name>A0ABR2V5M9_9PEZI</name>
<comment type="caution">
    <text evidence="3">The sequence shown here is derived from an EMBL/GenBank/DDBJ whole genome shotgun (WGS) entry which is preliminary data.</text>
</comment>
<feature type="region of interest" description="Disordered" evidence="1">
    <location>
        <begin position="48"/>
        <end position="90"/>
    </location>
</feature>
<evidence type="ECO:0000313" key="3">
    <source>
        <dbReference type="EMBL" id="KAK9422200.1"/>
    </source>
</evidence>
<proteinExistence type="predicted"/>
<dbReference type="EMBL" id="JARVKF010000124">
    <property type="protein sequence ID" value="KAK9422200.1"/>
    <property type="molecule type" value="Genomic_DNA"/>
</dbReference>
<feature type="compositionally biased region" description="Basic and acidic residues" evidence="1">
    <location>
        <begin position="71"/>
        <end position="90"/>
    </location>
</feature>
<dbReference type="Proteomes" id="UP001408356">
    <property type="component" value="Unassembled WGS sequence"/>
</dbReference>